<evidence type="ECO:0000256" key="6">
    <source>
        <dbReference type="SAM" id="Phobius"/>
    </source>
</evidence>
<keyword evidence="2" id="KW-1003">Cell membrane</keyword>
<feature type="domain" description="Prepilin type IV endopeptidase peptidase" evidence="7">
    <location>
        <begin position="9"/>
        <end position="120"/>
    </location>
</feature>
<sequence>MIFEIKAVVVGAMLAFASYQDLKTREIDDWVWIVGGAAGAALTLLEAATVDGYPYVLAAFSVAITAALAFGVYYLGLYGGADAKALLAIAVAFPFSPVSQLSPFFPLTVLGNSLLLSILLVPACLVINLAWRLAGKAFFDGISASRARKAAAILTGFRVSPSAAKKVHFNLMEVPDGSGGATLKLFSRVTDEDEVKHIDEGRQYVWVTPAIPMIVFFLAGYLIALDGWDLIFWIVSAIL</sequence>
<dbReference type="AlphaFoldDB" id="A0A444L8Q2"/>
<feature type="domain" description="Preflagellin peptidase C-terminal" evidence="8">
    <location>
        <begin position="152"/>
        <end position="225"/>
    </location>
</feature>
<evidence type="ECO:0000256" key="3">
    <source>
        <dbReference type="ARBA" id="ARBA00022692"/>
    </source>
</evidence>
<keyword evidence="5 6" id="KW-0472">Membrane</keyword>
<dbReference type="GO" id="GO:0005886">
    <property type="term" value="C:plasma membrane"/>
    <property type="evidence" value="ECO:0007669"/>
    <property type="project" value="UniProtKB-SubCell"/>
</dbReference>
<evidence type="ECO:0008006" key="11">
    <source>
        <dbReference type="Google" id="ProtNLM"/>
    </source>
</evidence>
<dbReference type="Pfam" id="PF01478">
    <property type="entry name" value="Peptidase_A24"/>
    <property type="match status" value="1"/>
</dbReference>
<accession>A0A444L8Q2</accession>
<proteinExistence type="predicted"/>
<evidence type="ECO:0000256" key="1">
    <source>
        <dbReference type="ARBA" id="ARBA00004651"/>
    </source>
</evidence>
<dbReference type="GO" id="GO:0004190">
    <property type="term" value="F:aspartic-type endopeptidase activity"/>
    <property type="evidence" value="ECO:0007669"/>
    <property type="project" value="InterPro"/>
</dbReference>
<reference evidence="9 10" key="1">
    <citation type="submission" date="2018-12" db="EMBL/GenBank/DDBJ databases">
        <title>The complete genome of the methanogenic archaea of the candidate phylum Verstraetearchaeota, obtained from the metagenome of underground thermal water.</title>
        <authorList>
            <person name="Kadnikov V.V."/>
            <person name="Mardanov A.V."/>
            <person name="Beletsky A.V."/>
            <person name="Karnachuk O.V."/>
            <person name="Ravin N.V."/>
        </authorList>
    </citation>
    <scope>NUCLEOTIDE SEQUENCE [LARGE SCALE GENOMIC DNA]</scope>
    <source>
        <strain evidence="9">Ch88</strain>
    </source>
</reference>
<dbReference type="InterPro" id="IPR000045">
    <property type="entry name" value="Prepilin_IV_endopep_pep"/>
</dbReference>
<keyword evidence="4 6" id="KW-1133">Transmembrane helix</keyword>
<dbReference type="Pfam" id="PF06847">
    <property type="entry name" value="Arc_PepC_II"/>
    <property type="match status" value="1"/>
</dbReference>
<dbReference type="Gene3D" id="1.20.120.1220">
    <property type="match status" value="1"/>
</dbReference>
<organism evidence="9 10">
    <name type="scientific">Methanosuratincola subterraneus</name>
    <dbReference type="NCBI Taxonomy" id="2593994"/>
    <lineage>
        <taxon>Archaea</taxon>
        <taxon>Thermoproteota</taxon>
        <taxon>Methanosuratincolia</taxon>
        <taxon>Candidatus Methanomethylicales</taxon>
        <taxon>Candidatus Methanomethylicaceae</taxon>
        <taxon>Candidatus Methanosuratincola (ex Vanwonterghem et al. 2016)</taxon>
    </lineage>
</organism>
<evidence type="ECO:0000256" key="2">
    <source>
        <dbReference type="ARBA" id="ARBA00022475"/>
    </source>
</evidence>
<dbReference type="Proteomes" id="UP000288215">
    <property type="component" value="Unassembled WGS sequence"/>
</dbReference>
<dbReference type="InterPro" id="IPR009655">
    <property type="entry name" value="Preflagellin_peptidase_C"/>
</dbReference>
<evidence type="ECO:0000259" key="8">
    <source>
        <dbReference type="Pfam" id="PF06847"/>
    </source>
</evidence>
<evidence type="ECO:0000313" key="9">
    <source>
        <dbReference type="EMBL" id="RWX73949.1"/>
    </source>
</evidence>
<keyword evidence="3 6" id="KW-0812">Transmembrane</keyword>
<comment type="subcellular location">
    <subcellularLocation>
        <location evidence="1">Cell membrane</location>
        <topology evidence="1">Multi-pass membrane protein</topology>
    </subcellularLocation>
</comment>
<gene>
    <name evidence="9" type="ORF">Metus_0728</name>
</gene>
<evidence type="ECO:0000256" key="4">
    <source>
        <dbReference type="ARBA" id="ARBA00022989"/>
    </source>
</evidence>
<dbReference type="InterPro" id="IPR052218">
    <property type="entry name" value="Preflagellin_Peptidase"/>
</dbReference>
<feature type="transmembrane region" description="Helical" evidence="6">
    <location>
        <begin position="204"/>
        <end position="224"/>
    </location>
</feature>
<dbReference type="PANTHER" id="PTHR36506">
    <property type="entry name" value="PREFLAGELLIN PEPTIDASE"/>
    <property type="match status" value="1"/>
</dbReference>
<evidence type="ECO:0000256" key="5">
    <source>
        <dbReference type="ARBA" id="ARBA00023136"/>
    </source>
</evidence>
<feature type="transmembrane region" description="Helical" evidence="6">
    <location>
        <begin position="30"/>
        <end position="49"/>
    </location>
</feature>
<dbReference type="Gene3D" id="6.10.250.3240">
    <property type="match status" value="1"/>
</dbReference>
<name>A0A444L8Q2_METS7</name>
<dbReference type="PANTHER" id="PTHR36506:SF1">
    <property type="entry name" value="PREFLAGELLIN PEPTIDASE"/>
    <property type="match status" value="1"/>
</dbReference>
<dbReference type="EMBL" id="RXGA01000002">
    <property type="protein sequence ID" value="RWX73949.1"/>
    <property type="molecule type" value="Genomic_DNA"/>
</dbReference>
<feature type="transmembrane region" description="Helical" evidence="6">
    <location>
        <begin position="111"/>
        <end position="131"/>
    </location>
</feature>
<protein>
    <recommendedName>
        <fullName evidence="11">A24 family peptidase</fullName>
    </recommendedName>
</protein>
<evidence type="ECO:0000313" key="10">
    <source>
        <dbReference type="Proteomes" id="UP000288215"/>
    </source>
</evidence>
<feature type="transmembrane region" description="Helical" evidence="6">
    <location>
        <begin position="85"/>
        <end position="105"/>
    </location>
</feature>
<evidence type="ECO:0000259" key="7">
    <source>
        <dbReference type="Pfam" id="PF01478"/>
    </source>
</evidence>
<feature type="transmembrane region" description="Helical" evidence="6">
    <location>
        <begin position="55"/>
        <end position="78"/>
    </location>
</feature>
<comment type="caution">
    <text evidence="9">The sequence shown here is derived from an EMBL/GenBank/DDBJ whole genome shotgun (WGS) entry which is preliminary data.</text>
</comment>